<accession>A0ABQ9YR93</accession>
<evidence type="ECO:0000313" key="2">
    <source>
        <dbReference type="Proteomes" id="UP001234178"/>
    </source>
</evidence>
<sequence>MMEQRGEGGGGGKITPSVVEWHPIVLNCRRRAPAAGTQSRRMVEVSNRSKYSAVQIESDDLWPVLNHSVSLSGDPACRMHFHINYDFEKKKKCNREKQNKRMLQCHGVENVRNTLPIDEIWKRVER</sequence>
<keyword evidence="2" id="KW-1185">Reference proteome</keyword>
<dbReference type="EMBL" id="JAOYFB010000001">
    <property type="protein sequence ID" value="KAK4003142.1"/>
    <property type="molecule type" value="Genomic_DNA"/>
</dbReference>
<protein>
    <submittedName>
        <fullName evidence="1">Uncharacterized protein</fullName>
    </submittedName>
</protein>
<gene>
    <name evidence="1" type="ORF">OUZ56_004924</name>
</gene>
<organism evidence="1 2">
    <name type="scientific">Daphnia magna</name>
    <dbReference type="NCBI Taxonomy" id="35525"/>
    <lineage>
        <taxon>Eukaryota</taxon>
        <taxon>Metazoa</taxon>
        <taxon>Ecdysozoa</taxon>
        <taxon>Arthropoda</taxon>
        <taxon>Crustacea</taxon>
        <taxon>Branchiopoda</taxon>
        <taxon>Diplostraca</taxon>
        <taxon>Cladocera</taxon>
        <taxon>Anomopoda</taxon>
        <taxon>Daphniidae</taxon>
        <taxon>Daphnia</taxon>
    </lineage>
</organism>
<proteinExistence type="predicted"/>
<name>A0ABQ9YR93_9CRUS</name>
<comment type="caution">
    <text evidence="1">The sequence shown here is derived from an EMBL/GenBank/DDBJ whole genome shotgun (WGS) entry which is preliminary data.</text>
</comment>
<reference evidence="1 2" key="1">
    <citation type="journal article" date="2023" name="Nucleic Acids Res.">
        <title>The hologenome of Daphnia magna reveals possible DNA methylation and microbiome-mediated evolution of the host genome.</title>
        <authorList>
            <person name="Chaturvedi A."/>
            <person name="Li X."/>
            <person name="Dhandapani V."/>
            <person name="Marshall H."/>
            <person name="Kissane S."/>
            <person name="Cuenca-Cambronero M."/>
            <person name="Asole G."/>
            <person name="Calvet F."/>
            <person name="Ruiz-Romero M."/>
            <person name="Marangio P."/>
            <person name="Guigo R."/>
            <person name="Rago D."/>
            <person name="Mirbahai L."/>
            <person name="Eastwood N."/>
            <person name="Colbourne J.K."/>
            <person name="Zhou J."/>
            <person name="Mallon E."/>
            <person name="Orsini L."/>
        </authorList>
    </citation>
    <scope>NUCLEOTIDE SEQUENCE [LARGE SCALE GENOMIC DNA]</scope>
    <source>
        <strain evidence="1">LRV0_1</strain>
    </source>
</reference>
<dbReference type="Proteomes" id="UP001234178">
    <property type="component" value="Unassembled WGS sequence"/>
</dbReference>
<evidence type="ECO:0000313" key="1">
    <source>
        <dbReference type="EMBL" id="KAK4003142.1"/>
    </source>
</evidence>